<sequence length="98" mass="11194">MKRKRQQSPPASREVPEVINVDYQSGSTKNFHEHLLKVHRLVDPKLTDKIDKSQTNLAKWTKTSQLAPKVLLNSDTLKTAIAYFIAKADLPFSVVERH</sequence>
<proteinExistence type="predicted"/>
<gene>
    <name evidence="1" type="ORF">PCANC_08862</name>
</gene>
<protein>
    <submittedName>
        <fullName evidence="1">Uncharacterized protein</fullName>
    </submittedName>
</protein>
<dbReference type="EMBL" id="PGCJ01000832">
    <property type="protein sequence ID" value="PLW18412.1"/>
    <property type="molecule type" value="Genomic_DNA"/>
</dbReference>
<name>A0A2N5SYY5_9BASI</name>
<organism evidence="1 2">
    <name type="scientific">Puccinia coronata f. sp. avenae</name>
    <dbReference type="NCBI Taxonomy" id="200324"/>
    <lineage>
        <taxon>Eukaryota</taxon>
        <taxon>Fungi</taxon>
        <taxon>Dikarya</taxon>
        <taxon>Basidiomycota</taxon>
        <taxon>Pucciniomycotina</taxon>
        <taxon>Pucciniomycetes</taxon>
        <taxon>Pucciniales</taxon>
        <taxon>Pucciniaceae</taxon>
        <taxon>Puccinia</taxon>
    </lineage>
</organism>
<dbReference type="Proteomes" id="UP000235388">
    <property type="component" value="Unassembled WGS sequence"/>
</dbReference>
<evidence type="ECO:0000313" key="2">
    <source>
        <dbReference type="Proteomes" id="UP000235388"/>
    </source>
</evidence>
<dbReference type="OrthoDB" id="2504290at2759"/>
<comment type="caution">
    <text evidence="1">The sequence shown here is derived from an EMBL/GenBank/DDBJ whole genome shotgun (WGS) entry which is preliminary data.</text>
</comment>
<evidence type="ECO:0000313" key="1">
    <source>
        <dbReference type="EMBL" id="PLW18412.1"/>
    </source>
</evidence>
<keyword evidence="2" id="KW-1185">Reference proteome</keyword>
<reference evidence="1 2" key="1">
    <citation type="submission" date="2017-11" db="EMBL/GenBank/DDBJ databases">
        <title>De novo assembly and phasing of dikaryotic genomes from two isolates of Puccinia coronata f. sp. avenae, the causal agent of oat crown rust.</title>
        <authorList>
            <person name="Miller M.E."/>
            <person name="Zhang Y."/>
            <person name="Omidvar V."/>
            <person name="Sperschneider J."/>
            <person name="Schwessinger B."/>
            <person name="Raley C."/>
            <person name="Palmer J.M."/>
            <person name="Garnica D."/>
            <person name="Upadhyaya N."/>
            <person name="Rathjen J."/>
            <person name="Taylor J.M."/>
            <person name="Park R.F."/>
            <person name="Dodds P.N."/>
            <person name="Hirsch C.D."/>
            <person name="Kianian S.F."/>
            <person name="Figueroa M."/>
        </authorList>
    </citation>
    <scope>NUCLEOTIDE SEQUENCE [LARGE SCALE GENOMIC DNA]</scope>
    <source>
        <strain evidence="1">12NC29</strain>
    </source>
</reference>
<accession>A0A2N5SYY5</accession>
<dbReference type="AlphaFoldDB" id="A0A2N5SYY5"/>